<evidence type="ECO:0000313" key="2">
    <source>
        <dbReference type="WBParaSite" id="Gr19_v10_g4681.t1"/>
    </source>
</evidence>
<evidence type="ECO:0000313" key="1">
    <source>
        <dbReference type="Proteomes" id="UP000887572"/>
    </source>
</evidence>
<dbReference type="WBParaSite" id="Gr19_v10_g4681.t1">
    <property type="protein sequence ID" value="Gr19_v10_g4681.t1"/>
    <property type="gene ID" value="Gr19_v10_g4681"/>
</dbReference>
<dbReference type="AlphaFoldDB" id="A0A914HXF8"/>
<accession>A0A914HXF8</accession>
<name>A0A914HXF8_GLORO</name>
<dbReference type="Proteomes" id="UP000887572">
    <property type="component" value="Unplaced"/>
</dbReference>
<sequence>MKKLANSSFVCGQLGKSGTQKTQFFGGRVQIGEGDDGKNDALIHVFKKDGAIPNGLALLQQRRQEEDMIKLVEEIDLNEDDNIESDFSIEL</sequence>
<organism evidence="1 2">
    <name type="scientific">Globodera rostochiensis</name>
    <name type="common">Golden nematode worm</name>
    <name type="synonym">Heterodera rostochiensis</name>
    <dbReference type="NCBI Taxonomy" id="31243"/>
    <lineage>
        <taxon>Eukaryota</taxon>
        <taxon>Metazoa</taxon>
        <taxon>Ecdysozoa</taxon>
        <taxon>Nematoda</taxon>
        <taxon>Chromadorea</taxon>
        <taxon>Rhabditida</taxon>
        <taxon>Tylenchina</taxon>
        <taxon>Tylenchomorpha</taxon>
        <taxon>Tylenchoidea</taxon>
        <taxon>Heteroderidae</taxon>
        <taxon>Heteroderinae</taxon>
        <taxon>Globodera</taxon>
    </lineage>
</organism>
<reference evidence="2" key="1">
    <citation type="submission" date="2022-11" db="UniProtKB">
        <authorList>
            <consortium name="WormBaseParasite"/>
        </authorList>
    </citation>
    <scope>IDENTIFICATION</scope>
</reference>
<keyword evidence="1" id="KW-1185">Reference proteome</keyword>
<proteinExistence type="predicted"/>
<protein>
    <submittedName>
        <fullName evidence="2">Uncharacterized protein</fullName>
    </submittedName>
</protein>